<keyword evidence="1 8" id="KW-0004">4Fe-4S</keyword>
<dbReference type="PROSITE" id="PS01215">
    <property type="entry name" value="MRP"/>
    <property type="match status" value="1"/>
</dbReference>
<dbReference type="Pfam" id="PF10609">
    <property type="entry name" value="ParA"/>
    <property type="match status" value="1"/>
</dbReference>
<dbReference type="InterPro" id="IPR019591">
    <property type="entry name" value="Mrp/NBP35_ATP-bd"/>
</dbReference>
<accession>A0A0W4ZG12</accession>
<evidence type="ECO:0000256" key="6">
    <source>
        <dbReference type="ARBA" id="ARBA00023004"/>
    </source>
</evidence>
<dbReference type="GeneID" id="28937040"/>
<comment type="similarity">
    <text evidence="8">Belongs to the Mrp/NBP35 ATP-binding proteins family. NUBP1/NBP35 subfamily.</text>
</comment>
<dbReference type="InterPro" id="IPR028601">
    <property type="entry name" value="NUBP1/Nbp35"/>
</dbReference>
<evidence type="ECO:0000256" key="5">
    <source>
        <dbReference type="ARBA" id="ARBA00022840"/>
    </source>
</evidence>
<dbReference type="PANTHER" id="PTHR23264:SF35">
    <property type="entry name" value="CYTOSOLIC FE-S CLUSTER ASSEMBLY FACTOR NUBP1"/>
    <property type="match status" value="1"/>
</dbReference>
<dbReference type="GO" id="GO:0051539">
    <property type="term" value="F:4 iron, 4 sulfur cluster binding"/>
    <property type="evidence" value="ECO:0007669"/>
    <property type="project" value="UniProtKB-UniRule"/>
</dbReference>
<keyword evidence="4 8" id="KW-0547">Nucleotide-binding</keyword>
<dbReference type="VEuPathDB" id="FungiDB:T552_02287"/>
<dbReference type="GO" id="GO:0005829">
    <property type="term" value="C:cytosol"/>
    <property type="evidence" value="ECO:0007669"/>
    <property type="project" value="EnsemblFungi"/>
</dbReference>
<name>A0A0W4ZG12_PNEC8</name>
<feature type="binding site" evidence="8">
    <location>
        <position position="18"/>
    </location>
    <ligand>
        <name>[4Fe-4S] cluster</name>
        <dbReference type="ChEBI" id="CHEBI:49883"/>
        <label>1</label>
    </ligand>
</feature>
<dbReference type="GO" id="GO:0005524">
    <property type="term" value="F:ATP binding"/>
    <property type="evidence" value="ECO:0007669"/>
    <property type="project" value="UniProtKB-KW"/>
</dbReference>
<feature type="binding site" evidence="8">
    <location>
        <position position="246"/>
    </location>
    <ligand>
        <name>[4Fe-4S] cluster</name>
        <dbReference type="ChEBI" id="CHEBI:49883"/>
        <label>2</label>
        <note>ligand shared with heterodimeric partner</note>
    </ligand>
</feature>
<comment type="caution">
    <text evidence="9">The sequence shown here is derived from an EMBL/GenBank/DDBJ whole genome shotgun (WGS) entry which is preliminary data.</text>
</comment>
<dbReference type="GO" id="GO:0140663">
    <property type="term" value="F:ATP-dependent FeS chaperone activity"/>
    <property type="evidence" value="ECO:0007669"/>
    <property type="project" value="InterPro"/>
</dbReference>
<dbReference type="Proteomes" id="UP000054454">
    <property type="component" value="Unassembled WGS sequence"/>
</dbReference>
<dbReference type="GO" id="GO:1904564">
    <property type="term" value="C:cytosolic [4Fe-4S] assembly scaffold complex"/>
    <property type="evidence" value="ECO:0007669"/>
    <property type="project" value="EnsemblFungi"/>
</dbReference>
<dbReference type="InterPro" id="IPR033756">
    <property type="entry name" value="YlxH/NBP35"/>
</dbReference>
<dbReference type="SUPFAM" id="SSF52540">
    <property type="entry name" value="P-loop containing nucleoside triphosphate hydrolases"/>
    <property type="match status" value="1"/>
</dbReference>
<keyword evidence="6 8" id="KW-0408">Iron</keyword>
<organism evidence="9 10">
    <name type="scientific">Pneumocystis carinii (strain B80)</name>
    <name type="common">Rat pneumocystis pneumonia agent</name>
    <name type="synonym">Pneumocystis carinii f. sp. carinii</name>
    <dbReference type="NCBI Taxonomy" id="1408658"/>
    <lineage>
        <taxon>Eukaryota</taxon>
        <taxon>Fungi</taxon>
        <taxon>Dikarya</taxon>
        <taxon>Ascomycota</taxon>
        <taxon>Taphrinomycotina</taxon>
        <taxon>Pneumocystomycetes</taxon>
        <taxon>Pneumocystaceae</taxon>
        <taxon>Pneumocystis</taxon>
    </lineage>
</organism>
<dbReference type="GO" id="GO:0016887">
    <property type="term" value="F:ATP hydrolysis activity"/>
    <property type="evidence" value="ECO:0007669"/>
    <property type="project" value="EnsemblFungi"/>
</dbReference>
<dbReference type="GO" id="GO:0005506">
    <property type="term" value="F:iron ion binding"/>
    <property type="evidence" value="ECO:0007669"/>
    <property type="project" value="EnsemblFungi"/>
</dbReference>
<evidence type="ECO:0000313" key="9">
    <source>
        <dbReference type="EMBL" id="KTW27305.1"/>
    </source>
</evidence>
<dbReference type="HAMAP" id="MF_03038">
    <property type="entry name" value="NUBP1"/>
    <property type="match status" value="1"/>
</dbReference>
<feature type="binding site" evidence="8">
    <location>
        <position position="41"/>
    </location>
    <ligand>
        <name>[4Fe-4S] cluster</name>
        <dbReference type="ChEBI" id="CHEBI:49883"/>
        <label>1</label>
    </ligand>
</feature>
<feature type="binding site" evidence="8">
    <location>
        <position position="35"/>
    </location>
    <ligand>
        <name>[4Fe-4S] cluster</name>
        <dbReference type="ChEBI" id="CHEBI:49883"/>
        <label>1</label>
    </ligand>
</feature>
<dbReference type="FunFam" id="3.40.50.300:FF:001119">
    <property type="entry name" value="Iron-sulfur cluster carrier protein"/>
    <property type="match status" value="1"/>
</dbReference>
<dbReference type="PANTHER" id="PTHR23264">
    <property type="entry name" value="NUCLEOTIDE-BINDING PROTEIN NBP35 YEAST -RELATED"/>
    <property type="match status" value="1"/>
</dbReference>
<comment type="subcellular location">
    <subcellularLocation>
        <location evidence="8">Cytoplasm</location>
    </subcellularLocation>
</comment>
<dbReference type="InterPro" id="IPR000808">
    <property type="entry name" value="Mrp-like_CS"/>
</dbReference>
<evidence type="ECO:0000256" key="1">
    <source>
        <dbReference type="ARBA" id="ARBA00022485"/>
    </source>
</evidence>
<comment type="function">
    <text evidence="8">Component of the cytosolic iron-sulfur (Fe/S) protein assembly (CIA) machinery. Required for maturation of extramitochondrial Fe-S proteins. The NBP35-CFD1 heterotetramer forms a Fe-S scaffold complex, mediating the de novo assembly of an Fe-S cluster and its transfer to target apoproteins.</text>
</comment>
<sequence>MSQISQSINNFKNVPDACPGTSSQTAGQASICKGCPNQEACLTKNPIIDPDMDYIKRRMESVQKKIIILSGKGGVGKSMFTAQLAWCLSANKKQVGILDIDLCGPSIPTIMGCNNERIHSSGSGWTPVYITDNISIMSIEFMLPSAEDAIIWRGAKKNGLIKQFLKDVEWPDLDYLLIDTPPGTSDEHMSIVQFLKESGVDGAVLITTPQEVSLLDVRKEVNFCRKIGLPILGIVENMSIFICPHCHNSSYIFKANTGGAYAFSKEMDINFLGEIPLDPEIRNACDEGLNFLEEYPDSLASQAILKIANGKLFNTNIIFNLMSKKSFL</sequence>
<dbReference type="GO" id="GO:0005634">
    <property type="term" value="C:nucleus"/>
    <property type="evidence" value="ECO:0007669"/>
    <property type="project" value="EnsemblFungi"/>
</dbReference>
<dbReference type="OrthoDB" id="1741334at2759"/>
<protein>
    <submittedName>
        <fullName evidence="9">Uncharacterized protein</fullName>
    </submittedName>
</protein>
<dbReference type="GO" id="GO:0016226">
    <property type="term" value="P:iron-sulfur cluster assembly"/>
    <property type="evidence" value="ECO:0007669"/>
    <property type="project" value="UniProtKB-UniRule"/>
</dbReference>
<dbReference type="InterPro" id="IPR027417">
    <property type="entry name" value="P-loop_NTPase"/>
</dbReference>
<keyword evidence="7 8" id="KW-0411">Iron-sulfur</keyword>
<dbReference type="AlphaFoldDB" id="A0A0W4ZG12"/>
<feature type="binding site" evidence="8">
    <location>
        <begin position="71"/>
        <end position="78"/>
    </location>
    <ligand>
        <name>ATP</name>
        <dbReference type="ChEBI" id="CHEBI:30616"/>
    </ligand>
</feature>
<evidence type="ECO:0000256" key="4">
    <source>
        <dbReference type="ARBA" id="ARBA00022741"/>
    </source>
</evidence>
<gene>
    <name evidence="8" type="primary">NBP35</name>
    <name evidence="9" type="ORF">T552_02287</name>
</gene>
<keyword evidence="3 8" id="KW-0479">Metal-binding</keyword>
<feature type="binding site" evidence="8">
    <location>
        <position position="243"/>
    </location>
    <ligand>
        <name>[4Fe-4S] cluster</name>
        <dbReference type="ChEBI" id="CHEBI:49883"/>
        <label>2</label>
        <note>ligand shared with heterodimeric partner</note>
    </ligand>
</feature>
<reference evidence="10" key="1">
    <citation type="journal article" date="2016" name="Nat. Commun.">
        <title>Genome analysis of three Pneumocystis species reveals adaptation mechanisms to life exclusively in mammalian hosts.</title>
        <authorList>
            <person name="Ma L."/>
            <person name="Chen Z."/>
            <person name="Huang D.W."/>
            <person name="Kutty G."/>
            <person name="Ishihara M."/>
            <person name="Wang H."/>
            <person name="Abouelleil A."/>
            <person name="Bishop L."/>
            <person name="Davey E."/>
            <person name="Deng R."/>
            <person name="Deng X."/>
            <person name="Fan L."/>
            <person name="Fantoni G."/>
            <person name="Fitzgerald M."/>
            <person name="Gogineni E."/>
            <person name="Goldberg J.M."/>
            <person name="Handley G."/>
            <person name="Hu X."/>
            <person name="Huber C."/>
            <person name="Jiao X."/>
            <person name="Jones K."/>
            <person name="Levin J.Z."/>
            <person name="Liu Y."/>
            <person name="Macdonald P."/>
            <person name="Melnikov A."/>
            <person name="Raley C."/>
            <person name="Sassi M."/>
            <person name="Sherman B.T."/>
            <person name="Song X."/>
            <person name="Sykes S."/>
            <person name="Tran B."/>
            <person name="Walsh L."/>
            <person name="Xia Y."/>
            <person name="Yang J."/>
            <person name="Young S."/>
            <person name="Zeng Q."/>
            <person name="Zheng X."/>
            <person name="Stephens R."/>
            <person name="Nusbaum C."/>
            <person name="Birren B.W."/>
            <person name="Azadi P."/>
            <person name="Lempicki R.A."/>
            <person name="Cuomo C.A."/>
            <person name="Kovacs J.A."/>
        </authorList>
    </citation>
    <scope>NUCLEOTIDE SEQUENCE [LARGE SCALE GENOMIC DNA]</scope>
    <source>
        <strain evidence="10">B80</strain>
    </source>
</reference>
<dbReference type="EMBL" id="LFVZ01000010">
    <property type="protein sequence ID" value="KTW27305.1"/>
    <property type="molecule type" value="Genomic_DNA"/>
</dbReference>
<evidence type="ECO:0000256" key="8">
    <source>
        <dbReference type="HAMAP-Rule" id="MF_03038"/>
    </source>
</evidence>
<evidence type="ECO:0000256" key="2">
    <source>
        <dbReference type="ARBA" id="ARBA00022490"/>
    </source>
</evidence>
<dbReference type="CDD" id="cd02037">
    <property type="entry name" value="Mrp_NBP35"/>
    <property type="match status" value="1"/>
</dbReference>
<proteinExistence type="inferred from homology"/>
<evidence type="ECO:0000256" key="3">
    <source>
        <dbReference type="ARBA" id="ARBA00022723"/>
    </source>
</evidence>
<keyword evidence="5 8" id="KW-0067">ATP-binding</keyword>
<dbReference type="HAMAP" id="MF_02040">
    <property type="entry name" value="Mrp_NBP35"/>
    <property type="match status" value="1"/>
</dbReference>
<keyword evidence="10" id="KW-1185">Reference proteome</keyword>
<feature type="binding site" evidence="8">
    <location>
        <position position="32"/>
    </location>
    <ligand>
        <name>[4Fe-4S] cluster</name>
        <dbReference type="ChEBI" id="CHEBI:49883"/>
        <label>1</label>
    </ligand>
</feature>
<dbReference type="Gene3D" id="3.40.50.300">
    <property type="entry name" value="P-loop containing nucleotide triphosphate hydrolases"/>
    <property type="match status" value="1"/>
</dbReference>
<evidence type="ECO:0000313" key="10">
    <source>
        <dbReference type="Proteomes" id="UP000054454"/>
    </source>
</evidence>
<keyword evidence="2 8" id="KW-0963">Cytoplasm</keyword>
<dbReference type="GO" id="GO:0002098">
    <property type="term" value="P:tRNA wobble uridine modification"/>
    <property type="evidence" value="ECO:0007669"/>
    <property type="project" value="EnsemblFungi"/>
</dbReference>
<dbReference type="RefSeq" id="XP_018225347.1">
    <property type="nucleotide sequence ID" value="XM_018370837.1"/>
</dbReference>
<evidence type="ECO:0000256" key="7">
    <source>
        <dbReference type="ARBA" id="ARBA00023014"/>
    </source>
</evidence>